<dbReference type="HOGENOM" id="CLU_337710_0_0_1"/>
<dbReference type="AlphaFoldDB" id="A0A0D0UY73"/>
<dbReference type="PANTHER" id="PTHR31001:SF56">
    <property type="entry name" value="ZN(2)-C6 FUNGAL-TYPE DOMAIN-CONTAINING PROTEIN"/>
    <property type="match status" value="1"/>
</dbReference>
<evidence type="ECO:0000256" key="2">
    <source>
        <dbReference type="ARBA" id="ARBA00023242"/>
    </source>
</evidence>
<accession>A0A0D0UY73</accession>
<dbReference type="GO" id="GO:0003677">
    <property type="term" value="F:DNA binding"/>
    <property type="evidence" value="ECO:0007669"/>
    <property type="project" value="InterPro"/>
</dbReference>
<evidence type="ECO:0000313" key="6">
    <source>
        <dbReference type="Proteomes" id="UP000053392"/>
    </source>
</evidence>
<dbReference type="InterPro" id="IPR007219">
    <property type="entry name" value="XnlR_reg_dom"/>
</dbReference>
<protein>
    <recommendedName>
        <fullName evidence="4">Xylanolytic transcriptional activator regulatory domain-containing protein</fullName>
    </recommendedName>
</protein>
<evidence type="ECO:0000259" key="4">
    <source>
        <dbReference type="SMART" id="SM00906"/>
    </source>
</evidence>
<evidence type="ECO:0000256" key="1">
    <source>
        <dbReference type="ARBA" id="ARBA00004123"/>
    </source>
</evidence>
<dbReference type="GO" id="GO:0005634">
    <property type="term" value="C:nucleus"/>
    <property type="evidence" value="ECO:0007669"/>
    <property type="project" value="UniProtKB-SubCell"/>
</dbReference>
<evidence type="ECO:0000313" key="5">
    <source>
        <dbReference type="EMBL" id="KIR39094.1"/>
    </source>
</evidence>
<dbReference type="PANTHER" id="PTHR31001">
    <property type="entry name" value="UNCHARACTERIZED TRANSCRIPTIONAL REGULATORY PROTEIN"/>
    <property type="match status" value="1"/>
</dbReference>
<keyword evidence="2" id="KW-0539">Nucleus</keyword>
<sequence>MADDHIDQPPLPEPPKKKRKKRKPLNCAGTSIGSRAWVSMLTPVQSVDVSSSNVVVKSLVVIVSVGVAPLSAGGLIWMSTSERDTPRLNTTYLFNLRNDDRRSTSSRHDQANTSDQTATLGVGQGEAGIAREQISVSDGDRSSGLPEGPSEILPTFVPSATSVHFAASQPPVPSQSPHSLPGSERTEFQERSFGSLRIGQDGRSRYLGPTAASQWLRDQESADDREIPSLSRAASPPANQSHASRFSHAVHRTTTFPFDNSFCPLTKESIIASMPSWSEASGLVEAYYRYFAFHFEVVSRSTLQRILQQAYSNVRNRTLGQSLKVHPQELALLFIVFAMGARYSMEFTLDEAPGAEYLPLAKACLAKGDFMAHNTLAGVQALVIMSFYNLEAEDGRGGDSAWPLSGLAMRIIQAMGLHRDGQRWDLPDHIIEERRRIFWESYSADIFQANCFSRPNSIYPEYVDTALPAERYIEDGLELGEKGYFTLKYELSRLSVRIIDLTMRASAPDYTQIVDLHKALISFQRDIPYAFRCRAMLESLPSEYADPVNAREQSPQPSKRDLSKTFQRTLLAMMVTETNLYLHRPFFARVMLDSAADPTRSAYGLSYLTVVERCNAMLQLVAEIHALYPSYHLFNAAVCMGNLVLHRPHDQLAGFAMIQLESTISLYLKIVPLRSSPAVMRNLKWLLRLRARAAQAGTHSADTSTCDVVSTEDANVDDASLLGWRTRLIERVAETGGISLPTSTQISASRQAVQSTEPVTAVNETISKALEELFTSSSASAQFRTPGTASQSMDPAADLLFSQLCNLPMDPPNGTFGNTTDPSVDLWDWDDGLEGIDLSAIDWGTSR</sequence>
<proteinExistence type="predicted"/>
<dbReference type="Proteomes" id="UP000053392">
    <property type="component" value="Unassembled WGS sequence"/>
</dbReference>
<feature type="region of interest" description="Disordered" evidence="3">
    <location>
        <begin position="1"/>
        <end position="25"/>
    </location>
</feature>
<dbReference type="CDD" id="cd12148">
    <property type="entry name" value="fungal_TF_MHR"/>
    <property type="match status" value="1"/>
</dbReference>
<dbReference type="OrthoDB" id="424974at2759"/>
<comment type="subcellular location">
    <subcellularLocation>
        <location evidence="1">Nucleus</location>
    </subcellularLocation>
</comment>
<dbReference type="SMART" id="SM00906">
    <property type="entry name" value="Fungal_trans"/>
    <property type="match status" value="1"/>
</dbReference>
<feature type="domain" description="Xylanolytic transcriptional activator regulatory" evidence="4">
    <location>
        <begin position="401"/>
        <end position="474"/>
    </location>
</feature>
<reference evidence="5 6" key="1">
    <citation type="submission" date="2015-01" db="EMBL/GenBank/DDBJ databases">
        <title>The Genome Sequence of Cryptococcus gattii Ram5.</title>
        <authorList>
            <consortium name="The Broad Institute Genomics Platform"/>
            <person name="Cuomo C."/>
            <person name="Litvintseva A."/>
            <person name="Chen Y."/>
            <person name="Heitman J."/>
            <person name="Sun S."/>
            <person name="Springer D."/>
            <person name="Dromer F."/>
            <person name="Young S."/>
            <person name="Zeng Q."/>
            <person name="Gargeya S."/>
            <person name="Abouelleil A."/>
            <person name="Alvarado L."/>
            <person name="Chapman S.B."/>
            <person name="Gainer-Dewar J."/>
            <person name="Goldberg J."/>
            <person name="Griggs A."/>
            <person name="Gujja S."/>
            <person name="Hansen M."/>
            <person name="Howarth C."/>
            <person name="Imamovic A."/>
            <person name="Larimer J."/>
            <person name="Murphy C."/>
            <person name="Naylor J."/>
            <person name="Pearson M."/>
            <person name="Priest M."/>
            <person name="Roberts A."/>
            <person name="Saif S."/>
            <person name="Shea T."/>
            <person name="Sykes S."/>
            <person name="Wortman J."/>
            <person name="Nusbaum C."/>
            <person name="Birren B."/>
        </authorList>
    </citation>
    <scope>NUCLEOTIDE SEQUENCE [LARGE SCALE GENOMIC DNA]</scope>
    <source>
        <strain evidence="5 6">Ram5</strain>
    </source>
</reference>
<gene>
    <name evidence="5" type="ORF">I313_04691</name>
</gene>
<dbReference type="GO" id="GO:0006351">
    <property type="term" value="P:DNA-templated transcription"/>
    <property type="evidence" value="ECO:0007669"/>
    <property type="project" value="InterPro"/>
</dbReference>
<name>A0A0D0UY73_9TREE</name>
<dbReference type="GO" id="GO:0008270">
    <property type="term" value="F:zinc ion binding"/>
    <property type="evidence" value="ECO:0007669"/>
    <property type="project" value="InterPro"/>
</dbReference>
<organism evidence="5 6">
    <name type="scientific">Cryptococcus deuterogattii Ram5</name>
    <dbReference type="NCBI Taxonomy" id="1296110"/>
    <lineage>
        <taxon>Eukaryota</taxon>
        <taxon>Fungi</taxon>
        <taxon>Dikarya</taxon>
        <taxon>Basidiomycota</taxon>
        <taxon>Agaricomycotina</taxon>
        <taxon>Tremellomycetes</taxon>
        <taxon>Tremellales</taxon>
        <taxon>Cryptococcaceae</taxon>
        <taxon>Cryptococcus</taxon>
        <taxon>Cryptococcus gattii species complex</taxon>
    </lineage>
</organism>
<dbReference type="Pfam" id="PF04082">
    <property type="entry name" value="Fungal_trans"/>
    <property type="match status" value="1"/>
</dbReference>
<feature type="region of interest" description="Disordered" evidence="3">
    <location>
        <begin position="99"/>
        <end position="191"/>
    </location>
</feature>
<dbReference type="InterPro" id="IPR050613">
    <property type="entry name" value="Sec_Metabolite_Reg"/>
</dbReference>
<keyword evidence="6" id="KW-1185">Reference proteome</keyword>
<evidence type="ECO:0000256" key="3">
    <source>
        <dbReference type="SAM" id="MobiDB-lite"/>
    </source>
</evidence>
<dbReference type="EMBL" id="KN847907">
    <property type="protein sequence ID" value="KIR39094.1"/>
    <property type="molecule type" value="Genomic_DNA"/>
</dbReference>
<feature type="compositionally biased region" description="Basic and acidic residues" evidence="3">
    <location>
        <begin position="99"/>
        <end position="110"/>
    </location>
</feature>
<feature type="compositionally biased region" description="Basic and acidic residues" evidence="3">
    <location>
        <begin position="217"/>
        <end position="227"/>
    </location>
</feature>
<feature type="region of interest" description="Disordered" evidence="3">
    <location>
        <begin position="211"/>
        <end position="245"/>
    </location>
</feature>